<dbReference type="AlphaFoldDB" id="A0A4Z2EAL8"/>
<protein>
    <submittedName>
        <fullName evidence="2">Uncharacterized protein</fullName>
    </submittedName>
</protein>
<keyword evidence="3" id="KW-1185">Reference proteome</keyword>
<name>A0A4Z2EAL8_9TELE</name>
<evidence type="ECO:0000256" key="1">
    <source>
        <dbReference type="SAM" id="MobiDB-lite"/>
    </source>
</evidence>
<proteinExistence type="predicted"/>
<accession>A0A4Z2EAL8</accession>
<dbReference type="Proteomes" id="UP000314294">
    <property type="component" value="Unassembled WGS sequence"/>
</dbReference>
<evidence type="ECO:0000313" key="2">
    <source>
        <dbReference type="EMBL" id="TNN25584.1"/>
    </source>
</evidence>
<feature type="compositionally biased region" description="Basic and acidic residues" evidence="1">
    <location>
        <begin position="45"/>
        <end position="64"/>
    </location>
</feature>
<comment type="caution">
    <text evidence="2">The sequence shown here is derived from an EMBL/GenBank/DDBJ whole genome shotgun (WGS) entry which is preliminary data.</text>
</comment>
<feature type="region of interest" description="Disordered" evidence="1">
    <location>
        <begin position="38"/>
        <end position="64"/>
    </location>
</feature>
<sequence>METAAPPRLSVWTGRLQDALTVKLLLTFFVLDSATLASDRSTSSKIRDCRGEETGGGKKREQQN</sequence>
<reference evidence="2 3" key="1">
    <citation type="submission" date="2019-03" db="EMBL/GenBank/DDBJ databases">
        <title>First draft genome of Liparis tanakae, snailfish: a comprehensive survey of snailfish specific genes.</title>
        <authorList>
            <person name="Kim W."/>
            <person name="Song I."/>
            <person name="Jeong J.-H."/>
            <person name="Kim D."/>
            <person name="Kim S."/>
            <person name="Ryu S."/>
            <person name="Song J.Y."/>
            <person name="Lee S.K."/>
        </authorList>
    </citation>
    <scope>NUCLEOTIDE SEQUENCE [LARGE SCALE GENOMIC DNA]</scope>
    <source>
        <tissue evidence="2">Muscle</tissue>
    </source>
</reference>
<organism evidence="2 3">
    <name type="scientific">Liparis tanakae</name>
    <name type="common">Tanaka's snailfish</name>
    <dbReference type="NCBI Taxonomy" id="230148"/>
    <lineage>
        <taxon>Eukaryota</taxon>
        <taxon>Metazoa</taxon>
        <taxon>Chordata</taxon>
        <taxon>Craniata</taxon>
        <taxon>Vertebrata</taxon>
        <taxon>Euteleostomi</taxon>
        <taxon>Actinopterygii</taxon>
        <taxon>Neopterygii</taxon>
        <taxon>Teleostei</taxon>
        <taxon>Neoteleostei</taxon>
        <taxon>Acanthomorphata</taxon>
        <taxon>Eupercaria</taxon>
        <taxon>Perciformes</taxon>
        <taxon>Cottioidei</taxon>
        <taxon>Cottales</taxon>
        <taxon>Liparidae</taxon>
        <taxon>Liparis</taxon>
    </lineage>
</organism>
<dbReference type="EMBL" id="SRLO01012161">
    <property type="protein sequence ID" value="TNN25584.1"/>
    <property type="molecule type" value="Genomic_DNA"/>
</dbReference>
<evidence type="ECO:0000313" key="3">
    <source>
        <dbReference type="Proteomes" id="UP000314294"/>
    </source>
</evidence>
<gene>
    <name evidence="2" type="ORF">EYF80_064286</name>
</gene>